<comment type="caution">
    <text evidence="3">The sequence shown here is derived from an EMBL/GenBank/DDBJ whole genome shotgun (WGS) entry which is preliminary data.</text>
</comment>
<dbReference type="GO" id="GO:0071111">
    <property type="term" value="F:cyclic-guanylate-specific phosphodiesterase activity"/>
    <property type="evidence" value="ECO:0007669"/>
    <property type="project" value="InterPro"/>
</dbReference>
<evidence type="ECO:0000313" key="4">
    <source>
        <dbReference type="Proteomes" id="UP000282211"/>
    </source>
</evidence>
<dbReference type="InterPro" id="IPR043128">
    <property type="entry name" value="Rev_trsase/Diguanyl_cyclase"/>
</dbReference>
<dbReference type="SMART" id="SM00052">
    <property type="entry name" value="EAL"/>
    <property type="match status" value="1"/>
</dbReference>
<dbReference type="InterPro" id="IPR035965">
    <property type="entry name" value="PAS-like_dom_sf"/>
</dbReference>
<dbReference type="CDD" id="cd01948">
    <property type="entry name" value="EAL"/>
    <property type="match status" value="1"/>
</dbReference>
<dbReference type="SUPFAM" id="SSF141868">
    <property type="entry name" value="EAL domain-like"/>
    <property type="match status" value="1"/>
</dbReference>
<dbReference type="OrthoDB" id="7279500at2"/>
<dbReference type="SUPFAM" id="SSF55785">
    <property type="entry name" value="PYP-like sensor domain (PAS domain)"/>
    <property type="match status" value="1"/>
</dbReference>
<name>A0A420WD53_9PROT</name>
<dbReference type="InterPro" id="IPR000014">
    <property type="entry name" value="PAS"/>
</dbReference>
<dbReference type="InterPro" id="IPR001633">
    <property type="entry name" value="EAL_dom"/>
</dbReference>
<evidence type="ECO:0000313" key="3">
    <source>
        <dbReference type="EMBL" id="RKQ68885.1"/>
    </source>
</evidence>
<accession>A0A420WD53</accession>
<dbReference type="Pfam" id="PF00563">
    <property type="entry name" value="EAL"/>
    <property type="match status" value="1"/>
</dbReference>
<dbReference type="SMART" id="SM00267">
    <property type="entry name" value="GGDEF"/>
    <property type="match status" value="1"/>
</dbReference>
<keyword evidence="4" id="KW-1185">Reference proteome</keyword>
<reference evidence="3 4" key="1">
    <citation type="submission" date="2018-10" db="EMBL/GenBank/DDBJ databases">
        <title>Genomic Encyclopedia of Type Strains, Phase IV (KMG-IV): sequencing the most valuable type-strain genomes for metagenomic binning, comparative biology and taxonomic classification.</title>
        <authorList>
            <person name="Goeker M."/>
        </authorList>
    </citation>
    <scope>NUCLEOTIDE SEQUENCE [LARGE SCALE GENOMIC DNA]</scope>
    <source>
        <strain evidence="3 4">DSM 22008</strain>
    </source>
</reference>
<dbReference type="AlphaFoldDB" id="A0A420WD53"/>
<feature type="domain" description="GGDEF" evidence="2">
    <location>
        <begin position="182"/>
        <end position="314"/>
    </location>
</feature>
<dbReference type="InterPro" id="IPR029787">
    <property type="entry name" value="Nucleotide_cyclase"/>
</dbReference>
<protein>
    <submittedName>
        <fullName evidence="3">Diguanylate cyclase/phosphodiesterase</fullName>
    </submittedName>
</protein>
<dbReference type="RefSeq" id="WP_121100663.1">
    <property type="nucleotide sequence ID" value="NZ_RBII01000002.1"/>
</dbReference>
<evidence type="ECO:0000259" key="1">
    <source>
        <dbReference type="PROSITE" id="PS50883"/>
    </source>
</evidence>
<evidence type="ECO:0000259" key="2">
    <source>
        <dbReference type="PROSITE" id="PS50887"/>
    </source>
</evidence>
<dbReference type="EMBL" id="RBII01000002">
    <property type="protein sequence ID" value="RKQ68885.1"/>
    <property type="molecule type" value="Genomic_DNA"/>
</dbReference>
<dbReference type="InterPro" id="IPR035919">
    <property type="entry name" value="EAL_sf"/>
</dbReference>
<organism evidence="3 4">
    <name type="scientific">Litorimonas taeanensis</name>
    <dbReference type="NCBI Taxonomy" id="568099"/>
    <lineage>
        <taxon>Bacteria</taxon>
        <taxon>Pseudomonadati</taxon>
        <taxon>Pseudomonadota</taxon>
        <taxon>Alphaproteobacteria</taxon>
        <taxon>Maricaulales</taxon>
        <taxon>Robiginitomaculaceae</taxon>
    </lineage>
</organism>
<dbReference type="Pfam" id="PF00990">
    <property type="entry name" value="GGDEF"/>
    <property type="match status" value="1"/>
</dbReference>
<dbReference type="InterPro" id="IPR000160">
    <property type="entry name" value="GGDEF_dom"/>
</dbReference>
<dbReference type="PROSITE" id="PS50887">
    <property type="entry name" value="GGDEF"/>
    <property type="match status" value="1"/>
</dbReference>
<dbReference type="FunCoup" id="A0A420WD53">
    <property type="interactions" value="239"/>
</dbReference>
<proteinExistence type="predicted"/>
<feature type="domain" description="EAL" evidence="1">
    <location>
        <begin position="325"/>
        <end position="570"/>
    </location>
</feature>
<dbReference type="InterPro" id="IPR050706">
    <property type="entry name" value="Cyclic-di-GMP_PDE-like"/>
</dbReference>
<dbReference type="PANTHER" id="PTHR33121:SF79">
    <property type="entry name" value="CYCLIC DI-GMP PHOSPHODIESTERASE PDED-RELATED"/>
    <property type="match status" value="1"/>
</dbReference>
<dbReference type="CDD" id="cd00130">
    <property type="entry name" value="PAS"/>
    <property type="match status" value="1"/>
</dbReference>
<dbReference type="PROSITE" id="PS50883">
    <property type="entry name" value="EAL"/>
    <property type="match status" value="1"/>
</dbReference>
<dbReference type="Proteomes" id="UP000282211">
    <property type="component" value="Unassembled WGS sequence"/>
</dbReference>
<dbReference type="InParanoid" id="A0A420WD53"/>
<gene>
    <name evidence="3" type="ORF">DES40_1660</name>
</gene>
<sequence>MSDNITDMTSVLMEIPSIDVATQSSNISQAELELLKASVFRLEGQSMIWPDRLRAAALIRIAPSELPQKWQDWRNHIHEADKRQMDNALNALSWDGAKTTQHFRVQTGEDRWITLEMTVQRQSEQQGERIAIGVLRDITDERDNLERSLKLSSHDLVTGLPNKTKFMESVWGLSAIAQRLNAEGRLFRIHVENLDDIHQIYGYETGERLLSAFADRLRQIIHAPDCAGKDSDGDFFIGVMGLRGPDSNPEILARRLKLALSERPFQTPQGAIKLDLAIAHTIFPQRGRDVETLMAQTARALGAEPNAQITAYNPMMGLPSSRPVIEFKKEDIFAALNENRVSLAYQPIIHAKSGALCHYECLLRLREKTGEFVSAGRMIMKAEQLGLVHILDRRALEIAAAKLQSDSELRLALNVSAETVKDTAVAANYIKALKVLGPLTRRIVIELTETAALNDPSLAAKFSSEARALGCEFAIDDFGSGHTSFRNLMAIEAETIKIDGSQINGISTKPQMQTFVRMMVDLAQTFSVKTVAEMVEDPADAALLRRLGVDYFQGYLFGMPLSEPSYVTPK</sequence>
<dbReference type="Gene3D" id="3.30.70.270">
    <property type="match status" value="1"/>
</dbReference>
<dbReference type="Gene3D" id="3.30.450.20">
    <property type="entry name" value="PAS domain"/>
    <property type="match status" value="1"/>
</dbReference>
<dbReference type="Gene3D" id="3.20.20.450">
    <property type="entry name" value="EAL domain"/>
    <property type="match status" value="1"/>
</dbReference>
<dbReference type="SUPFAM" id="SSF55073">
    <property type="entry name" value="Nucleotide cyclase"/>
    <property type="match status" value="1"/>
</dbReference>
<dbReference type="PANTHER" id="PTHR33121">
    <property type="entry name" value="CYCLIC DI-GMP PHOSPHODIESTERASE PDEF"/>
    <property type="match status" value="1"/>
</dbReference>